<comment type="similarity">
    <text evidence="3 10">Belongs to the alpha-carbonic anhydrase family.</text>
</comment>
<keyword evidence="6 10" id="KW-0479">Metal-binding</keyword>
<dbReference type="InterPro" id="IPR041891">
    <property type="entry name" value="Alpha_CA_prokaryot-like"/>
</dbReference>
<keyword evidence="8 10" id="KW-0456">Lyase</keyword>
<dbReference type="EC" id="4.2.1.1" evidence="4 10"/>
<evidence type="ECO:0000256" key="7">
    <source>
        <dbReference type="ARBA" id="ARBA00022833"/>
    </source>
</evidence>
<sequence>MERRPLLRFLGSNALVAAIAPAVNWDYPSAAAPENWGEISPDFQRCATGSRQSPIDLDFPTATESNLLTIDYRSTPLTLTNTGRTIRVRPGVENSIAFRGETFRLQQFHFHHPSEHRIAGRRFEMEIHFLHVSDRGNIAVIAVLARSGTSNPRLQPIFNNIPRESGANRKIADLIDIERILPEKRDFYEYRGSLTTPPCSEGVLWFVLENPIEVSPSEIRQFTDIIPFNARSIRPAGDRPILHS</sequence>
<dbReference type="PROSITE" id="PS51144">
    <property type="entry name" value="ALPHA_CA_2"/>
    <property type="match status" value="1"/>
</dbReference>
<dbReference type="InterPro" id="IPR023561">
    <property type="entry name" value="Carbonic_anhydrase_a-class"/>
</dbReference>
<organism evidence="12 13">
    <name type="scientific">Pannus brasiliensis CCIBt3594</name>
    <dbReference type="NCBI Taxonomy" id="1427578"/>
    <lineage>
        <taxon>Bacteria</taxon>
        <taxon>Bacillati</taxon>
        <taxon>Cyanobacteriota</taxon>
        <taxon>Cyanophyceae</taxon>
        <taxon>Oscillatoriophycideae</taxon>
        <taxon>Chroococcales</taxon>
        <taxon>Microcystaceae</taxon>
        <taxon>Pannus</taxon>
    </lineage>
</organism>
<evidence type="ECO:0000259" key="11">
    <source>
        <dbReference type="PROSITE" id="PS51144"/>
    </source>
</evidence>
<comment type="catalytic activity">
    <reaction evidence="9 10">
        <text>hydrogencarbonate + H(+) = CO2 + H2O</text>
        <dbReference type="Rhea" id="RHEA:10748"/>
        <dbReference type="ChEBI" id="CHEBI:15377"/>
        <dbReference type="ChEBI" id="CHEBI:15378"/>
        <dbReference type="ChEBI" id="CHEBI:16526"/>
        <dbReference type="ChEBI" id="CHEBI:17544"/>
        <dbReference type="EC" id="4.2.1.1"/>
    </reaction>
</comment>
<comment type="function">
    <text evidence="2 10">Reversible hydration of carbon dioxide.</text>
</comment>
<dbReference type="Proteomes" id="UP001328733">
    <property type="component" value="Unassembled WGS sequence"/>
</dbReference>
<dbReference type="Gene3D" id="3.10.200.10">
    <property type="entry name" value="Alpha carbonic anhydrase"/>
    <property type="match status" value="1"/>
</dbReference>
<gene>
    <name evidence="12" type="ORF">V0288_13880</name>
</gene>
<dbReference type="PANTHER" id="PTHR18952:SF265">
    <property type="entry name" value="CARBONIC ANHYDRASE"/>
    <property type="match status" value="1"/>
</dbReference>
<dbReference type="InterPro" id="IPR001148">
    <property type="entry name" value="CA_dom"/>
</dbReference>
<dbReference type="InterPro" id="IPR036398">
    <property type="entry name" value="CA_dom_sf"/>
</dbReference>
<keyword evidence="7 10" id="KW-0862">Zinc</keyword>
<accession>A0AAW9QT54</accession>
<evidence type="ECO:0000256" key="3">
    <source>
        <dbReference type="ARBA" id="ARBA00010718"/>
    </source>
</evidence>
<dbReference type="EMBL" id="JBAFSM010000025">
    <property type="protein sequence ID" value="MEG3438214.1"/>
    <property type="molecule type" value="Genomic_DNA"/>
</dbReference>
<protein>
    <recommendedName>
        <fullName evidence="5 10">Carbonic anhydrase</fullName>
        <ecNumber evidence="4 10">4.2.1.1</ecNumber>
    </recommendedName>
</protein>
<evidence type="ECO:0000256" key="10">
    <source>
        <dbReference type="RuleBase" id="RU367011"/>
    </source>
</evidence>
<keyword evidence="13" id="KW-1185">Reference proteome</keyword>
<evidence type="ECO:0000256" key="8">
    <source>
        <dbReference type="ARBA" id="ARBA00023239"/>
    </source>
</evidence>
<dbReference type="SUPFAM" id="SSF51069">
    <property type="entry name" value="Carbonic anhydrase"/>
    <property type="match status" value="1"/>
</dbReference>
<comment type="cofactor">
    <cofactor evidence="1 10">
        <name>Zn(2+)</name>
        <dbReference type="ChEBI" id="CHEBI:29105"/>
    </cofactor>
</comment>
<dbReference type="GO" id="GO:0008270">
    <property type="term" value="F:zinc ion binding"/>
    <property type="evidence" value="ECO:0007669"/>
    <property type="project" value="UniProtKB-UniRule"/>
</dbReference>
<dbReference type="PROSITE" id="PS00162">
    <property type="entry name" value="ALPHA_CA_1"/>
    <property type="match status" value="1"/>
</dbReference>
<evidence type="ECO:0000256" key="5">
    <source>
        <dbReference type="ARBA" id="ARBA00014628"/>
    </source>
</evidence>
<evidence type="ECO:0000256" key="6">
    <source>
        <dbReference type="ARBA" id="ARBA00022723"/>
    </source>
</evidence>
<dbReference type="SMART" id="SM01057">
    <property type="entry name" value="Carb_anhydrase"/>
    <property type="match status" value="1"/>
</dbReference>
<proteinExistence type="inferred from homology"/>
<feature type="domain" description="Alpha-carbonic anhydrase" evidence="11">
    <location>
        <begin position="23"/>
        <end position="244"/>
    </location>
</feature>
<dbReference type="GO" id="GO:0004089">
    <property type="term" value="F:carbonate dehydratase activity"/>
    <property type="evidence" value="ECO:0007669"/>
    <property type="project" value="UniProtKB-UniRule"/>
</dbReference>
<evidence type="ECO:0000256" key="2">
    <source>
        <dbReference type="ARBA" id="ARBA00002904"/>
    </source>
</evidence>
<evidence type="ECO:0000256" key="9">
    <source>
        <dbReference type="ARBA" id="ARBA00048348"/>
    </source>
</evidence>
<evidence type="ECO:0000313" key="13">
    <source>
        <dbReference type="Proteomes" id="UP001328733"/>
    </source>
</evidence>
<dbReference type="Pfam" id="PF00194">
    <property type="entry name" value="Carb_anhydrase"/>
    <property type="match status" value="1"/>
</dbReference>
<comment type="caution">
    <text evidence="12">The sequence shown here is derived from an EMBL/GenBank/DDBJ whole genome shotgun (WGS) entry which is preliminary data.</text>
</comment>
<dbReference type="RefSeq" id="WP_332865695.1">
    <property type="nucleotide sequence ID" value="NZ_JBAFSM010000025.1"/>
</dbReference>
<dbReference type="AlphaFoldDB" id="A0AAW9QT54"/>
<evidence type="ECO:0000313" key="12">
    <source>
        <dbReference type="EMBL" id="MEG3438214.1"/>
    </source>
</evidence>
<dbReference type="CDD" id="cd03124">
    <property type="entry name" value="alpha_CA_prokaryotic_like"/>
    <property type="match status" value="1"/>
</dbReference>
<reference evidence="12 13" key="1">
    <citation type="submission" date="2024-01" db="EMBL/GenBank/DDBJ databases">
        <title>Genomic insights into the taxonomy and metabolism of the cyanobacterium Pannus brasiliensis CCIBt3594.</title>
        <authorList>
            <person name="Machado M."/>
            <person name="Botero N.B."/>
            <person name="Andreote A.P.D."/>
            <person name="Feitosa A.M.T."/>
            <person name="Popin R."/>
            <person name="Sivonen K."/>
            <person name="Fiore M.F."/>
        </authorList>
    </citation>
    <scope>NUCLEOTIDE SEQUENCE [LARGE SCALE GENOMIC DNA]</scope>
    <source>
        <strain evidence="12 13">CCIBt3594</strain>
    </source>
</reference>
<dbReference type="PANTHER" id="PTHR18952">
    <property type="entry name" value="CARBONIC ANHYDRASE"/>
    <property type="match status" value="1"/>
</dbReference>
<name>A0AAW9QT54_9CHRO</name>
<evidence type="ECO:0000256" key="4">
    <source>
        <dbReference type="ARBA" id="ARBA00012925"/>
    </source>
</evidence>
<dbReference type="InterPro" id="IPR018338">
    <property type="entry name" value="Carbonic_anhydrase_a-class_CS"/>
</dbReference>
<evidence type="ECO:0000256" key="1">
    <source>
        <dbReference type="ARBA" id="ARBA00001947"/>
    </source>
</evidence>